<dbReference type="Gene3D" id="3.40.50.2000">
    <property type="entry name" value="Glycogen Phosphorylase B"/>
    <property type="match status" value="2"/>
</dbReference>
<gene>
    <name evidence="3" type="ORF">GCM10023314_14950</name>
</gene>
<organism evidence="3 4">
    <name type="scientific">Algibacter agarivorans</name>
    <dbReference type="NCBI Taxonomy" id="1109741"/>
    <lineage>
        <taxon>Bacteria</taxon>
        <taxon>Pseudomonadati</taxon>
        <taxon>Bacteroidota</taxon>
        <taxon>Flavobacteriia</taxon>
        <taxon>Flavobacteriales</taxon>
        <taxon>Flavobacteriaceae</taxon>
        <taxon>Algibacter</taxon>
    </lineage>
</organism>
<dbReference type="EMBL" id="BAABJJ010000018">
    <property type="protein sequence ID" value="GAA4942909.1"/>
    <property type="molecule type" value="Genomic_DNA"/>
</dbReference>
<name>A0ABP9GH46_9FLAO</name>
<accession>A0ABP9GH46</accession>
<feature type="domain" description="Glycosyl transferase family 1" evidence="2">
    <location>
        <begin position="188"/>
        <end position="350"/>
    </location>
</feature>
<sequence length="373" mass="42451">MRFLIISHTPHKQEANALFAYAPYVREMNLWLKYVDEVEVVAPKINNPTTNLEVCYERSDIILNKIPSIAFTSIKKSLVSTIQIPIILISIFNACKRADHIHLRCPGNIGLLGCLIQIFFPKKIKTAKYAGNWDSKSKQPLSYRFQKAILRNTFFSKNMTVLVYGFWENQSKNIIPFFTATFKNKDIITPSERDYDNKLRFVFIGSLVNGKNPLLAIKIVESLQKKGNIVQLELYGEGVLKNELQQYIVDNNLESSVQLKGSQKNGIIQEVLKTAHFLILPSKSEGWPKAVAEAMFFGTIPIATKVSSVPYMLDYGNRGILIEPNIDDAIVSVLKHLKDTDRLKVMSKSASIWSQNYTLETFESEIVKLLKRL</sequence>
<dbReference type="PANTHER" id="PTHR46401:SF2">
    <property type="entry name" value="GLYCOSYLTRANSFERASE WBBK-RELATED"/>
    <property type="match status" value="1"/>
</dbReference>
<evidence type="ECO:0000313" key="3">
    <source>
        <dbReference type="EMBL" id="GAA4942909.1"/>
    </source>
</evidence>
<dbReference type="RefSeq" id="WP_345191170.1">
    <property type="nucleotide sequence ID" value="NZ_BAABJJ010000018.1"/>
</dbReference>
<evidence type="ECO:0000256" key="1">
    <source>
        <dbReference type="ARBA" id="ARBA00022679"/>
    </source>
</evidence>
<evidence type="ECO:0000259" key="2">
    <source>
        <dbReference type="Pfam" id="PF00534"/>
    </source>
</evidence>
<dbReference type="InterPro" id="IPR001296">
    <property type="entry name" value="Glyco_trans_1"/>
</dbReference>
<dbReference type="Pfam" id="PF00534">
    <property type="entry name" value="Glycos_transf_1"/>
    <property type="match status" value="1"/>
</dbReference>
<comment type="caution">
    <text evidence="3">The sequence shown here is derived from an EMBL/GenBank/DDBJ whole genome shotgun (WGS) entry which is preliminary data.</text>
</comment>
<keyword evidence="1" id="KW-0808">Transferase</keyword>
<proteinExistence type="predicted"/>
<dbReference type="SUPFAM" id="SSF53756">
    <property type="entry name" value="UDP-Glycosyltransferase/glycogen phosphorylase"/>
    <property type="match status" value="1"/>
</dbReference>
<keyword evidence="4" id="KW-1185">Reference proteome</keyword>
<protein>
    <submittedName>
        <fullName evidence="3">Glycosyltransferase</fullName>
    </submittedName>
</protein>
<dbReference type="Proteomes" id="UP001501302">
    <property type="component" value="Unassembled WGS sequence"/>
</dbReference>
<dbReference type="CDD" id="cd03801">
    <property type="entry name" value="GT4_PimA-like"/>
    <property type="match status" value="1"/>
</dbReference>
<reference evidence="4" key="1">
    <citation type="journal article" date="2019" name="Int. J. Syst. Evol. Microbiol.">
        <title>The Global Catalogue of Microorganisms (GCM) 10K type strain sequencing project: providing services to taxonomists for standard genome sequencing and annotation.</title>
        <authorList>
            <consortium name="The Broad Institute Genomics Platform"/>
            <consortium name="The Broad Institute Genome Sequencing Center for Infectious Disease"/>
            <person name="Wu L."/>
            <person name="Ma J."/>
        </authorList>
    </citation>
    <scope>NUCLEOTIDE SEQUENCE [LARGE SCALE GENOMIC DNA]</scope>
    <source>
        <strain evidence="4">JCM 18285</strain>
    </source>
</reference>
<evidence type="ECO:0000313" key="4">
    <source>
        <dbReference type="Proteomes" id="UP001501302"/>
    </source>
</evidence>
<dbReference type="PANTHER" id="PTHR46401">
    <property type="entry name" value="GLYCOSYLTRANSFERASE WBBK-RELATED"/>
    <property type="match status" value="1"/>
</dbReference>